<evidence type="ECO:0000313" key="10">
    <source>
        <dbReference type="Proteomes" id="UP000094336"/>
    </source>
</evidence>
<sequence length="229" mass="26102">MSESTSTATASDPASLKGFTWWRRKITYQTGLGLTPEAKLQFETDLTIKTREEDCARCYTYRDQMMQTSPIVRFMLENAQKVGANISDANIVCDYCPELMGGGFHPELGIVLCQNRILSKTHLEDTLTHELVHAFDHNKFNVDWLDLRHHACSEIRASTLSGECRLWNEIKKTGFGGFGRKFQTCVKRRAAISVAANPNCKDKEQAERVVDEVFESCFKDTRPFDEVYK</sequence>
<evidence type="ECO:0000313" key="9">
    <source>
        <dbReference type="EMBL" id="ODQ82482.1"/>
    </source>
</evidence>
<evidence type="ECO:0000256" key="1">
    <source>
        <dbReference type="ARBA" id="ARBA00004137"/>
    </source>
</evidence>
<dbReference type="EC" id="3.4.24.-" evidence="8"/>
<dbReference type="GeneID" id="30144661"/>
<comment type="subcellular location">
    <subcellularLocation>
        <location evidence="1 8">Mitochondrion inner membrane</location>
        <topology evidence="1 8">Peripheral membrane protein</topology>
        <orientation evidence="1 8">Intermembrane side</orientation>
    </subcellularLocation>
</comment>
<dbReference type="GO" id="GO:0033615">
    <property type="term" value="P:mitochondrial proton-transporting ATP synthase complex assembly"/>
    <property type="evidence" value="ECO:0007669"/>
    <property type="project" value="TreeGrafter"/>
</dbReference>
<dbReference type="GO" id="GO:0046872">
    <property type="term" value="F:metal ion binding"/>
    <property type="evidence" value="ECO:0007669"/>
    <property type="project" value="UniProtKB-KW"/>
</dbReference>
<dbReference type="AlphaFoldDB" id="A0A1E3QZH5"/>
<keyword evidence="8" id="KW-0472">Membrane</keyword>
<dbReference type="OrthoDB" id="285308at2759"/>
<keyword evidence="8" id="KW-0999">Mitochondrion inner membrane</keyword>
<keyword evidence="10" id="KW-1185">Reference proteome</keyword>
<proteinExistence type="inferred from homology"/>
<organism evidence="9 10">
    <name type="scientific">Babjeviella inositovora NRRL Y-12698</name>
    <dbReference type="NCBI Taxonomy" id="984486"/>
    <lineage>
        <taxon>Eukaryota</taxon>
        <taxon>Fungi</taxon>
        <taxon>Dikarya</taxon>
        <taxon>Ascomycota</taxon>
        <taxon>Saccharomycotina</taxon>
        <taxon>Pichiomycetes</taxon>
        <taxon>Serinales incertae sedis</taxon>
        <taxon>Babjeviella</taxon>
    </lineage>
</organism>
<protein>
    <recommendedName>
        <fullName evidence="3 8">Mitochondrial inner membrane protease ATP23</fullName>
        <ecNumber evidence="8">3.4.24.-</ecNumber>
    </recommendedName>
</protein>
<dbReference type="EMBL" id="KV454426">
    <property type="protein sequence ID" value="ODQ82482.1"/>
    <property type="molecule type" value="Genomic_DNA"/>
</dbReference>
<reference evidence="10" key="1">
    <citation type="submission" date="2016-05" db="EMBL/GenBank/DDBJ databases">
        <title>Comparative genomics of biotechnologically important yeasts.</title>
        <authorList>
            <consortium name="DOE Joint Genome Institute"/>
            <person name="Riley R."/>
            <person name="Haridas S."/>
            <person name="Wolfe K.H."/>
            <person name="Lopes M.R."/>
            <person name="Hittinger C.T."/>
            <person name="Goker M."/>
            <person name="Salamov A."/>
            <person name="Wisecaver J."/>
            <person name="Long T.M."/>
            <person name="Aerts A.L."/>
            <person name="Barry K."/>
            <person name="Choi C."/>
            <person name="Clum A."/>
            <person name="Coughlan A.Y."/>
            <person name="Deshpande S."/>
            <person name="Douglass A.P."/>
            <person name="Hanson S.J."/>
            <person name="Klenk H.-P."/>
            <person name="Labutti K."/>
            <person name="Lapidus A."/>
            <person name="Lindquist E."/>
            <person name="Lipzen A."/>
            <person name="Meier-Kolthoff J.P."/>
            <person name="Ohm R.A."/>
            <person name="Otillar R.P."/>
            <person name="Pangilinan J."/>
            <person name="Peng Y."/>
            <person name="Rokas A."/>
            <person name="Rosa C.A."/>
            <person name="Scheuner C."/>
            <person name="Sibirny A.A."/>
            <person name="Slot J.C."/>
            <person name="Stielow J.B."/>
            <person name="Sun H."/>
            <person name="Kurtzman C.P."/>
            <person name="Blackwell M."/>
            <person name="Grigoriev I.V."/>
            <person name="Jeffries T.W."/>
        </authorList>
    </citation>
    <scope>NUCLEOTIDE SEQUENCE [LARGE SCALE GENOMIC DNA]</scope>
    <source>
        <strain evidence="10">NRRL Y-12698</strain>
    </source>
</reference>
<dbReference type="Proteomes" id="UP000094336">
    <property type="component" value="Unassembled WGS sequence"/>
</dbReference>
<gene>
    <name evidence="9" type="ORF">BABINDRAFT_10907</name>
</gene>
<evidence type="ECO:0000256" key="2">
    <source>
        <dbReference type="ARBA" id="ARBA00009915"/>
    </source>
</evidence>
<keyword evidence="7 8" id="KW-0482">Metalloprotease</keyword>
<keyword evidence="6 8" id="KW-0378">Hydrolase</keyword>
<dbReference type="GO" id="GO:0034982">
    <property type="term" value="P:mitochondrial protein processing"/>
    <property type="evidence" value="ECO:0007669"/>
    <property type="project" value="TreeGrafter"/>
</dbReference>
<dbReference type="PANTHER" id="PTHR21711">
    <property type="entry name" value="MITOCHONDRIAL INNER MEMBRANE PROTEASE"/>
    <property type="match status" value="1"/>
</dbReference>
<evidence type="ECO:0000256" key="5">
    <source>
        <dbReference type="ARBA" id="ARBA00022723"/>
    </source>
</evidence>
<evidence type="ECO:0000256" key="3">
    <source>
        <dbReference type="ARBA" id="ARBA00014615"/>
    </source>
</evidence>
<comment type="function">
    <text evidence="8">Has a dual role in the assembly of mitochondrial ATPase.</text>
</comment>
<dbReference type="InterPro" id="IPR019165">
    <property type="entry name" value="Peptidase_M76_ATP23"/>
</dbReference>
<dbReference type="GO" id="GO:0005743">
    <property type="term" value="C:mitochondrial inner membrane"/>
    <property type="evidence" value="ECO:0007669"/>
    <property type="project" value="UniProtKB-SubCell"/>
</dbReference>
<evidence type="ECO:0000256" key="7">
    <source>
        <dbReference type="ARBA" id="ARBA00023049"/>
    </source>
</evidence>
<dbReference type="STRING" id="984486.A0A1E3QZH5"/>
<evidence type="ECO:0000256" key="4">
    <source>
        <dbReference type="ARBA" id="ARBA00022670"/>
    </source>
</evidence>
<name>A0A1E3QZH5_9ASCO</name>
<keyword evidence="8" id="KW-0496">Mitochondrion</keyword>
<evidence type="ECO:0000256" key="6">
    <source>
        <dbReference type="ARBA" id="ARBA00022801"/>
    </source>
</evidence>
<keyword evidence="5 8" id="KW-0479">Metal-binding</keyword>
<dbReference type="RefSeq" id="XP_018987810.1">
    <property type="nucleotide sequence ID" value="XM_019126807.1"/>
</dbReference>
<dbReference type="Pfam" id="PF09768">
    <property type="entry name" value="Peptidase_M76"/>
    <property type="match status" value="1"/>
</dbReference>
<evidence type="ECO:0000256" key="8">
    <source>
        <dbReference type="RuleBase" id="RU364057"/>
    </source>
</evidence>
<keyword evidence="4 8" id="KW-0645">Protease</keyword>
<dbReference type="PANTHER" id="PTHR21711:SF0">
    <property type="entry name" value="MITOCHONDRIAL INNER MEMBRANE PROTEASE ATP23 HOMOLOG"/>
    <property type="match status" value="1"/>
</dbReference>
<dbReference type="GO" id="GO:0004222">
    <property type="term" value="F:metalloendopeptidase activity"/>
    <property type="evidence" value="ECO:0007669"/>
    <property type="project" value="InterPro"/>
</dbReference>
<comment type="similarity">
    <text evidence="2 8">Belongs to the peptidase M76 family.</text>
</comment>
<accession>A0A1E3QZH5</accession>